<reference evidence="2 3" key="1">
    <citation type="journal article" date="2009" name="Nature">
        <title>Evolution of pathogenicity and sexual reproduction in eight Candida genomes.</title>
        <authorList>
            <person name="Butler G."/>
            <person name="Rasmussen M.D."/>
            <person name="Lin M.F."/>
            <person name="Santos M.A."/>
            <person name="Sakthikumar S."/>
            <person name="Munro C.A."/>
            <person name="Rheinbay E."/>
            <person name="Grabherr M."/>
            <person name="Forche A."/>
            <person name="Reedy J.L."/>
            <person name="Agrafioti I."/>
            <person name="Arnaud M.B."/>
            <person name="Bates S."/>
            <person name="Brown A.J."/>
            <person name="Brunke S."/>
            <person name="Costanzo M.C."/>
            <person name="Fitzpatrick D.A."/>
            <person name="de Groot P.W."/>
            <person name="Harris D."/>
            <person name="Hoyer L.L."/>
            <person name="Hube B."/>
            <person name="Klis F.M."/>
            <person name="Kodira C."/>
            <person name="Lennard N."/>
            <person name="Logue M.E."/>
            <person name="Martin R."/>
            <person name="Neiman A.M."/>
            <person name="Nikolaou E."/>
            <person name="Quail M.A."/>
            <person name="Quinn J."/>
            <person name="Santos M.C."/>
            <person name="Schmitzberger F.F."/>
            <person name="Sherlock G."/>
            <person name="Shah P."/>
            <person name="Silverstein K.A."/>
            <person name="Skrzypek M.S."/>
            <person name="Soll D."/>
            <person name="Staggs R."/>
            <person name="Stansfield I."/>
            <person name="Stumpf M.P."/>
            <person name="Sudbery P.E."/>
            <person name="Srikantha T."/>
            <person name="Zeng Q."/>
            <person name="Berman J."/>
            <person name="Berriman M."/>
            <person name="Heitman J."/>
            <person name="Gow N.A."/>
            <person name="Lorenz M.C."/>
            <person name="Birren B.W."/>
            <person name="Kellis M."/>
            <person name="Cuomo C.A."/>
        </authorList>
    </citation>
    <scope>NUCLEOTIDE SEQUENCE [LARGE SCALE GENOMIC DNA]</scope>
    <source>
        <strain evidence="3">ATCC MYA-3404 / T1</strain>
    </source>
</reference>
<dbReference type="AlphaFoldDB" id="C5MC24"/>
<organism evidence="2 3">
    <name type="scientific">Candida tropicalis (strain ATCC MYA-3404 / T1)</name>
    <name type="common">Yeast</name>
    <dbReference type="NCBI Taxonomy" id="294747"/>
    <lineage>
        <taxon>Eukaryota</taxon>
        <taxon>Fungi</taxon>
        <taxon>Dikarya</taxon>
        <taxon>Ascomycota</taxon>
        <taxon>Saccharomycotina</taxon>
        <taxon>Pichiomycetes</taxon>
        <taxon>Debaryomycetaceae</taxon>
        <taxon>Candida/Lodderomyces clade</taxon>
        <taxon>Candida</taxon>
    </lineage>
</organism>
<dbReference type="GeneID" id="8297750"/>
<sequence length="567" mass="65393">MSTIREIPGFYYDEERRRYFKITNGAIPQGSSSSSSSSSLSKYHNNSIQAEQRKKQSTTQKVTKPGKSSKEIIKNPKLDKVSSRLRSKYLTKSTTKFNRFSYTPAGLINFKTGSCTGNNDLLQSRLISSPILKPQYLPMLTPRGYVLCQSNDLLIISRIEGITRNMKSTRYEYYPRSLVVQHTKDGSITELKNYWKVVQGTHVESLDLGSYYEILGIDDSRMDVFHEIMENKQVVVISLYTHYLQGNANYIIRINAIDPKSGDTTHEDYTLKFISFLRDSFQGLPKNTKNQLYKAFGIPLCFMVDDLHEISISEINKAMQSPSSKNTTKIIDFLLLQDVSQIRDKIIYKNENYDNPKGVRILDCQISKNHTIHFLVSNGSLISLKFKHGKFSKFKHVQSNNNMSLNSQLCIHEKIKLVKSGNKLITVDNHGNIRFLDGKFNYIRKIFLISSNEIILILKDTIMYWNITTNEKQVISKYLNDNDVNQQFEIFDGYMLYNVGDTLNIINIHTNESSTIDFQFQFKKCGYLKNFKLVKIVKLAEINTRLHLGFTFLNSEELTTIFETFLI</sequence>
<dbReference type="EMBL" id="GG692398">
    <property type="protein sequence ID" value="EER33191.1"/>
    <property type="molecule type" value="Genomic_DNA"/>
</dbReference>
<dbReference type="KEGG" id="ctp:CTRG_03616"/>
<feature type="compositionally biased region" description="Low complexity" evidence="1">
    <location>
        <begin position="31"/>
        <end position="41"/>
    </location>
</feature>
<gene>
    <name evidence="2" type="ORF">CTRG_03616</name>
</gene>
<protein>
    <submittedName>
        <fullName evidence="2">Uncharacterized protein</fullName>
    </submittedName>
</protein>
<dbReference type="OrthoDB" id="128867at2759"/>
<feature type="compositionally biased region" description="Basic and acidic residues" evidence="1">
    <location>
        <begin position="68"/>
        <end position="77"/>
    </location>
</feature>
<proteinExistence type="predicted"/>
<feature type="region of interest" description="Disordered" evidence="1">
    <location>
        <begin position="24"/>
        <end position="77"/>
    </location>
</feature>
<accession>C5MC24</accession>
<evidence type="ECO:0000256" key="1">
    <source>
        <dbReference type="SAM" id="MobiDB-lite"/>
    </source>
</evidence>
<name>C5MC24_CANTT</name>
<keyword evidence="3" id="KW-1185">Reference proteome</keyword>
<evidence type="ECO:0000313" key="2">
    <source>
        <dbReference type="EMBL" id="EER33191.1"/>
    </source>
</evidence>
<dbReference type="RefSeq" id="XP_002549319.1">
    <property type="nucleotide sequence ID" value="XM_002549273.1"/>
</dbReference>
<evidence type="ECO:0000313" key="3">
    <source>
        <dbReference type="Proteomes" id="UP000002037"/>
    </source>
</evidence>
<dbReference type="Proteomes" id="UP000002037">
    <property type="component" value="Unassembled WGS sequence"/>
</dbReference>
<dbReference type="VEuPathDB" id="FungiDB:CTRG_03616"/>
<dbReference type="HOGENOM" id="CLU_028480_0_0_1"/>
<dbReference type="eggNOG" id="ENOG502RQ7C">
    <property type="taxonomic scope" value="Eukaryota"/>
</dbReference>